<gene>
    <name evidence="3" type="primary">LOC111004939</name>
</gene>
<dbReference type="GeneID" id="111004939"/>
<dbReference type="Proteomes" id="UP000504603">
    <property type="component" value="Unplaced"/>
</dbReference>
<sequence length="134" mass="15619">MERLLASRKLLLHINEGVLKIDPEVPKTEVLMMRDWAMREKNPPNLVSTFALENSMARNFNMLPTTRTIRAHNTQRREKKQRTHRQRVRNPSPDHHIFFSPSLLSHHHHFSLAYPRPPTQGNDANDSLLPGSVF</sequence>
<reference evidence="3" key="1">
    <citation type="submission" date="2025-08" db="UniProtKB">
        <authorList>
            <consortium name="RefSeq"/>
        </authorList>
    </citation>
    <scope>IDENTIFICATION</scope>
    <source>
        <strain evidence="3">OHB3-1</strain>
    </source>
</reference>
<dbReference type="AlphaFoldDB" id="A0A6J1BRL1"/>
<dbReference type="RefSeq" id="XP_022131919.1">
    <property type="nucleotide sequence ID" value="XM_022276227.1"/>
</dbReference>
<evidence type="ECO:0000313" key="3">
    <source>
        <dbReference type="RefSeq" id="XP_022131919.1"/>
    </source>
</evidence>
<feature type="region of interest" description="Disordered" evidence="1">
    <location>
        <begin position="114"/>
        <end position="134"/>
    </location>
</feature>
<feature type="region of interest" description="Disordered" evidence="1">
    <location>
        <begin position="73"/>
        <end position="94"/>
    </location>
</feature>
<evidence type="ECO:0000313" key="2">
    <source>
        <dbReference type="Proteomes" id="UP000504603"/>
    </source>
</evidence>
<keyword evidence="2" id="KW-1185">Reference proteome</keyword>
<evidence type="ECO:0000256" key="1">
    <source>
        <dbReference type="SAM" id="MobiDB-lite"/>
    </source>
</evidence>
<name>A0A6J1BRL1_MOMCH</name>
<dbReference type="KEGG" id="mcha:111004939"/>
<feature type="compositionally biased region" description="Basic residues" evidence="1">
    <location>
        <begin position="73"/>
        <end position="88"/>
    </location>
</feature>
<protein>
    <submittedName>
        <fullName evidence="3">Uncharacterized protein LOC111004939 isoform X1</fullName>
    </submittedName>
</protein>
<proteinExistence type="predicted"/>
<accession>A0A6J1BRL1</accession>
<organism evidence="2 3">
    <name type="scientific">Momordica charantia</name>
    <name type="common">Bitter gourd</name>
    <name type="synonym">Balsam pear</name>
    <dbReference type="NCBI Taxonomy" id="3673"/>
    <lineage>
        <taxon>Eukaryota</taxon>
        <taxon>Viridiplantae</taxon>
        <taxon>Streptophyta</taxon>
        <taxon>Embryophyta</taxon>
        <taxon>Tracheophyta</taxon>
        <taxon>Spermatophyta</taxon>
        <taxon>Magnoliopsida</taxon>
        <taxon>eudicotyledons</taxon>
        <taxon>Gunneridae</taxon>
        <taxon>Pentapetalae</taxon>
        <taxon>rosids</taxon>
        <taxon>fabids</taxon>
        <taxon>Cucurbitales</taxon>
        <taxon>Cucurbitaceae</taxon>
        <taxon>Momordiceae</taxon>
        <taxon>Momordica</taxon>
    </lineage>
</organism>